<dbReference type="EMBL" id="MGAF01000026">
    <property type="protein sequence ID" value="OGK40752.1"/>
    <property type="molecule type" value="Genomic_DNA"/>
</dbReference>
<dbReference type="GO" id="GO:0009240">
    <property type="term" value="P:isopentenyl diphosphate biosynthetic process"/>
    <property type="evidence" value="ECO:0007669"/>
    <property type="project" value="TreeGrafter"/>
</dbReference>
<name>A0A1F7IBL5_9BACT</name>
<evidence type="ECO:0000313" key="2">
    <source>
        <dbReference type="Proteomes" id="UP000179270"/>
    </source>
</evidence>
<evidence type="ECO:0008006" key="3">
    <source>
        <dbReference type="Google" id="ProtNLM"/>
    </source>
</evidence>
<dbReference type="GO" id="GO:0005737">
    <property type="term" value="C:cytoplasm"/>
    <property type="evidence" value="ECO:0007669"/>
    <property type="project" value="TreeGrafter"/>
</dbReference>
<gene>
    <name evidence="1" type="ORF">A3A74_03995</name>
</gene>
<reference evidence="1 2" key="1">
    <citation type="journal article" date="2016" name="Nat. Commun.">
        <title>Thousands of microbial genomes shed light on interconnected biogeochemical processes in an aquifer system.</title>
        <authorList>
            <person name="Anantharaman K."/>
            <person name="Brown C.T."/>
            <person name="Hug L.A."/>
            <person name="Sharon I."/>
            <person name="Castelle C.J."/>
            <person name="Probst A.J."/>
            <person name="Thomas B.C."/>
            <person name="Singh A."/>
            <person name="Wilkins M.J."/>
            <person name="Karaoz U."/>
            <person name="Brodie E.L."/>
            <person name="Williams K.H."/>
            <person name="Hubbard S.S."/>
            <person name="Banfield J.F."/>
        </authorList>
    </citation>
    <scope>NUCLEOTIDE SEQUENCE [LARGE SCALE GENOMIC DNA]</scope>
</reference>
<accession>A0A1F7IBL5</accession>
<dbReference type="PANTHER" id="PTHR10885">
    <property type="entry name" value="ISOPENTENYL-DIPHOSPHATE DELTA-ISOMERASE"/>
    <property type="match status" value="1"/>
</dbReference>
<sequence>MDYYKEKQFIAQVDKNDKIIGKVEKWEAHKKAVLHRAFTMILYFQDKIVIQHRRHPVFDGYFDLSFSSHQIFINDTLEDDLTAIYKTLKREWNLEKSGLTAVPKKIGQIYYKAKDPQSVFYDHEIDYIYEGTLKNLPTPNYDFAYGYRLVNLLEIRNWKLEIKMAPWVKVLLEEKLI</sequence>
<evidence type="ECO:0000313" key="1">
    <source>
        <dbReference type="EMBL" id="OGK40752.1"/>
    </source>
</evidence>
<dbReference type="InterPro" id="IPR015797">
    <property type="entry name" value="NUDIX_hydrolase-like_dom_sf"/>
</dbReference>
<dbReference type="GO" id="GO:0004452">
    <property type="term" value="F:isopentenyl-diphosphate delta-isomerase activity"/>
    <property type="evidence" value="ECO:0007669"/>
    <property type="project" value="TreeGrafter"/>
</dbReference>
<dbReference type="AlphaFoldDB" id="A0A1F7IBL5"/>
<dbReference type="Proteomes" id="UP000179270">
    <property type="component" value="Unassembled WGS sequence"/>
</dbReference>
<dbReference type="Gene3D" id="3.90.79.10">
    <property type="entry name" value="Nucleoside Triphosphate Pyrophosphohydrolase"/>
    <property type="match status" value="1"/>
</dbReference>
<dbReference type="PANTHER" id="PTHR10885:SF0">
    <property type="entry name" value="ISOPENTENYL-DIPHOSPHATE DELTA-ISOMERASE"/>
    <property type="match status" value="1"/>
</dbReference>
<proteinExistence type="predicted"/>
<protein>
    <recommendedName>
        <fullName evidence="3">Nudix hydrolase domain-containing protein</fullName>
    </recommendedName>
</protein>
<dbReference type="SUPFAM" id="SSF55811">
    <property type="entry name" value="Nudix"/>
    <property type="match status" value="1"/>
</dbReference>
<comment type="caution">
    <text evidence="1">The sequence shown here is derived from an EMBL/GenBank/DDBJ whole genome shotgun (WGS) entry which is preliminary data.</text>
</comment>
<dbReference type="STRING" id="1802055.A3A74_03995"/>
<organism evidence="1 2">
    <name type="scientific">Candidatus Roizmanbacteria bacterium RIFCSPLOWO2_01_FULL_35_13</name>
    <dbReference type="NCBI Taxonomy" id="1802055"/>
    <lineage>
        <taxon>Bacteria</taxon>
        <taxon>Candidatus Roizmaniibacteriota</taxon>
    </lineage>
</organism>